<dbReference type="Proteomes" id="UP000646548">
    <property type="component" value="Unassembled WGS sequence"/>
</dbReference>
<dbReference type="AlphaFoldDB" id="A0A834FT27"/>
<dbReference type="EMBL" id="WKFB01000006">
    <property type="protein sequence ID" value="KAF6739455.1"/>
    <property type="molecule type" value="Genomic_DNA"/>
</dbReference>
<name>A0A834FT27_ORYME</name>
<evidence type="ECO:0008006" key="3">
    <source>
        <dbReference type="Google" id="ProtNLM"/>
    </source>
</evidence>
<accession>A0A834FT27</accession>
<sequence>MLCSSRCVLPPSSFVWYKNGRIMTHETEQKYSGYLNTGESVSCAVRGLESFHAPVVCFDGNTFNKVSYSKRNICAFRGSSQKQQNEQLELHYSSIHFSEKQEDCLYSNIRRNHKPRQSPEDNTVEYSAVVFKKSPENLEIIMVVN</sequence>
<evidence type="ECO:0000313" key="2">
    <source>
        <dbReference type="Proteomes" id="UP000646548"/>
    </source>
</evidence>
<organism evidence="1 2">
    <name type="scientific">Oryzias melastigma</name>
    <name type="common">Marine medaka</name>
    <dbReference type="NCBI Taxonomy" id="30732"/>
    <lineage>
        <taxon>Eukaryota</taxon>
        <taxon>Metazoa</taxon>
        <taxon>Chordata</taxon>
        <taxon>Craniata</taxon>
        <taxon>Vertebrata</taxon>
        <taxon>Euteleostomi</taxon>
        <taxon>Actinopterygii</taxon>
        <taxon>Neopterygii</taxon>
        <taxon>Teleostei</taxon>
        <taxon>Neoteleostei</taxon>
        <taxon>Acanthomorphata</taxon>
        <taxon>Ovalentaria</taxon>
        <taxon>Atherinomorphae</taxon>
        <taxon>Beloniformes</taxon>
        <taxon>Adrianichthyidae</taxon>
        <taxon>Oryziinae</taxon>
        <taxon>Oryzias</taxon>
    </lineage>
</organism>
<evidence type="ECO:0000313" key="1">
    <source>
        <dbReference type="EMBL" id="KAF6739455.1"/>
    </source>
</evidence>
<gene>
    <name evidence="1" type="ORF">FQA47_018282</name>
</gene>
<proteinExistence type="predicted"/>
<protein>
    <recommendedName>
        <fullName evidence="3">Ig-like domain-containing protein</fullName>
    </recommendedName>
</protein>
<comment type="caution">
    <text evidence="1">The sequence shown here is derived from an EMBL/GenBank/DDBJ whole genome shotgun (WGS) entry which is preliminary data.</text>
</comment>
<reference evidence="1" key="1">
    <citation type="journal article" name="BMC Genomics">
        <title>Long-read sequencing and de novo genome assembly of marine medaka (Oryzias melastigma).</title>
        <authorList>
            <person name="Liang P."/>
            <person name="Saqib H.S.A."/>
            <person name="Ni X."/>
            <person name="Shen Y."/>
        </authorList>
    </citation>
    <scope>NUCLEOTIDE SEQUENCE</scope>
    <source>
        <strain evidence="1">Bigg-433</strain>
    </source>
</reference>